<protein>
    <submittedName>
        <fullName evidence="1">Uncharacterized protein</fullName>
    </submittedName>
</protein>
<gene>
    <name evidence="1" type="ORF">S06H3_14034</name>
</gene>
<proteinExistence type="predicted"/>
<accession>X1NFH6</accession>
<dbReference type="AlphaFoldDB" id="X1NFH6"/>
<name>X1NFH6_9ZZZZ</name>
<dbReference type="EMBL" id="BARV01006859">
    <property type="protein sequence ID" value="GAI17429.1"/>
    <property type="molecule type" value="Genomic_DNA"/>
</dbReference>
<dbReference type="InterPro" id="IPR011990">
    <property type="entry name" value="TPR-like_helical_dom_sf"/>
</dbReference>
<comment type="caution">
    <text evidence="1">The sequence shown here is derived from an EMBL/GenBank/DDBJ whole genome shotgun (WGS) entry which is preliminary data.</text>
</comment>
<sequence>DSTLQMYWRRFYNDGVEQVDEITQVAKDMSEETDSVALGYYENQLESLIDSCLDNMTMAIMIDSTDPRPYAGLATGHEKKGEYAISNEWLIRALEKSTDRSPLLIQIAYNFIRLDTYCDAIPYFREYVDAFQVTPENQEQLLQTLNNLSICYNNCGMYDSARVVFHSRSSTREEMRT</sequence>
<organism evidence="1">
    <name type="scientific">marine sediment metagenome</name>
    <dbReference type="NCBI Taxonomy" id="412755"/>
    <lineage>
        <taxon>unclassified sequences</taxon>
        <taxon>metagenomes</taxon>
        <taxon>ecological metagenomes</taxon>
    </lineage>
</organism>
<dbReference type="SUPFAM" id="SSF48452">
    <property type="entry name" value="TPR-like"/>
    <property type="match status" value="1"/>
</dbReference>
<dbReference type="Gene3D" id="1.25.40.10">
    <property type="entry name" value="Tetratricopeptide repeat domain"/>
    <property type="match status" value="1"/>
</dbReference>
<reference evidence="1" key="1">
    <citation type="journal article" date="2014" name="Front. Microbiol.">
        <title>High frequency of phylogenetically diverse reductive dehalogenase-homologous genes in deep subseafloor sedimentary metagenomes.</title>
        <authorList>
            <person name="Kawai M."/>
            <person name="Futagami T."/>
            <person name="Toyoda A."/>
            <person name="Takaki Y."/>
            <person name="Nishi S."/>
            <person name="Hori S."/>
            <person name="Arai W."/>
            <person name="Tsubouchi T."/>
            <person name="Morono Y."/>
            <person name="Uchiyama I."/>
            <person name="Ito T."/>
            <person name="Fujiyama A."/>
            <person name="Inagaki F."/>
            <person name="Takami H."/>
        </authorList>
    </citation>
    <scope>NUCLEOTIDE SEQUENCE</scope>
    <source>
        <strain evidence="1">Expedition CK06-06</strain>
    </source>
</reference>
<evidence type="ECO:0000313" key="1">
    <source>
        <dbReference type="EMBL" id="GAI17429.1"/>
    </source>
</evidence>
<feature type="non-terminal residue" evidence="1">
    <location>
        <position position="1"/>
    </location>
</feature>